<dbReference type="KEGG" id="haa:A5892_16695"/>
<comment type="function">
    <text evidence="6">Redox regulated molecular chaperone. Protects both thermally unfolding and oxidatively damaged proteins from irreversible aggregation. Plays an important role in the bacterial defense system toward oxidative stress.</text>
</comment>
<dbReference type="InterPro" id="IPR000397">
    <property type="entry name" value="Heat_shock_Hsp33"/>
</dbReference>
<dbReference type="PIRSF" id="PIRSF005261">
    <property type="entry name" value="Heat_shock_Hsp33"/>
    <property type="match status" value="1"/>
</dbReference>
<evidence type="ECO:0000256" key="6">
    <source>
        <dbReference type="HAMAP-Rule" id="MF_00117"/>
    </source>
</evidence>
<dbReference type="InterPro" id="IPR016154">
    <property type="entry name" value="Heat_shock_Hsp33_C"/>
</dbReference>
<feature type="disulfide bond" description="Redox-active" evidence="6">
    <location>
        <begin position="238"/>
        <end position="240"/>
    </location>
</feature>
<keyword evidence="1 6" id="KW-0963">Cytoplasm</keyword>
<evidence type="ECO:0000256" key="1">
    <source>
        <dbReference type="ARBA" id="ARBA00022490"/>
    </source>
</evidence>
<keyword evidence="4 6" id="KW-0143">Chaperone</keyword>
<gene>
    <name evidence="6" type="primary">hslO</name>
    <name evidence="7" type="ORF">A5892_16695</name>
</gene>
<dbReference type="Gene3D" id="3.90.1280.10">
    <property type="entry name" value="HSP33 redox switch-like"/>
    <property type="match status" value="1"/>
</dbReference>
<dbReference type="PANTHER" id="PTHR30111">
    <property type="entry name" value="33 KDA CHAPERONIN"/>
    <property type="match status" value="1"/>
</dbReference>
<dbReference type="CDD" id="cd00498">
    <property type="entry name" value="Hsp33"/>
    <property type="match status" value="1"/>
</dbReference>
<dbReference type="STRING" id="376489.A5892_16695"/>
<dbReference type="EMBL" id="CP015243">
    <property type="protein sequence ID" value="ANF58903.1"/>
    <property type="molecule type" value="Genomic_DNA"/>
</dbReference>
<dbReference type="GO" id="GO:0005737">
    <property type="term" value="C:cytoplasm"/>
    <property type="evidence" value="ECO:0007669"/>
    <property type="project" value="UniProtKB-SubCell"/>
</dbReference>
<accession>A0A172YI85</accession>
<name>A0A172YI85_9GAMM</name>
<dbReference type="GO" id="GO:0042026">
    <property type="term" value="P:protein refolding"/>
    <property type="evidence" value="ECO:0007669"/>
    <property type="project" value="TreeGrafter"/>
</dbReference>
<dbReference type="NCBIfam" id="NF001033">
    <property type="entry name" value="PRK00114.1"/>
    <property type="match status" value="1"/>
</dbReference>
<comment type="similarity">
    <text evidence="6">Belongs to the HSP33 family.</text>
</comment>
<evidence type="ECO:0000313" key="8">
    <source>
        <dbReference type="Proteomes" id="UP000077875"/>
    </source>
</evidence>
<dbReference type="GO" id="GO:0051082">
    <property type="term" value="F:unfolded protein binding"/>
    <property type="evidence" value="ECO:0007669"/>
    <property type="project" value="UniProtKB-UniRule"/>
</dbReference>
<evidence type="ECO:0000256" key="3">
    <source>
        <dbReference type="ARBA" id="ARBA00023157"/>
    </source>
</evidence>
<keyword evidence="8" id="KW-1185">Reference proteome</keyword>
<dbReference type="GO" id="GO:0044183">
    <property type="term" value="F:protein folding chaperone"/>
    <property type="evidence" value="ECO:0007669"/>
    <property type="project" value="TreeGrafter"/>
</dbReference>
<comment type="subcellular location">
    <subcellularLocation>
        <location evidence="6">Cytoplasm</location>
    </subcellularLocation>
</comment>
<keyword evidence="5 6" id="KW-0676">Redox-active center</keyword>
<organism evidence="7 8">
    <name type="scientific">Halotalea alkalilenta</name>
    <dbReference type="NCBI Taxonomy" id="376489"/>
    <lineage>
        <taxon>Bacteria</taxon>
        <taxon>Pseudomonadati</taxon>
        <taxon>Pseudomonadota</taxon>
        <taxon>Gammaproteobacteria</taxon>
        <taxon>Oceanospirillales</taxon>
        <taxon>Halomonadaceae</taxon>
        <taxon>Halotalea</taxon>
    </lineage>
</organism>
<dbReference type="Proteomes" id="UP000077875">
    <property type="component" value="Chromosome"/>
</dbReference>
<comment type="PTM">
    <text evidence="6">Under oxidizing conditions two disulfide bonds are formed involving the reactive cysteines. Under reducing conditions zinc is bound to the reactive cysteines and the protein is inactive.</text>
</comment>
<proteinExistence type="inferred from homology"/>
<dbReference type="RefSeq" id="WP_064123756.1">
    <property type="nucleotide sequence ID" value="NZ_CP015243.1"/>
</dbReference>
<dbReference type="InterPro" id="IPR016153">
    <property type="entry name" value="Heat_shock_Hsp33_N"/>
</dbReference>
<evidence type="ECO:0000256" key="4">
    <source>
        <dbReference type="ARBA" id="ARBA00023186"/>
    </source>
</evidence>
<sequence>MTQSESDRLQRFLFDDTQVRGELVQLEDSYQSTLSRHDYPAPVERLLGELLAACALLTATIKLDGVLSLEVRGDGPLSLLMAESNPGGTEIAQRLRAIARFDEQALVALDDASLSSLVGTGQVVITLDPRGGQRYQGIVALDQATLSGCLEEYFARSEQLPTRLWLAAGERRAAGLLVQKLPEDGRQPDMDAWDRINALAETITSEELLELAPEQVLYRLFHEERARLFEPSPLAFGCTCSRERFAQALHRLGAEELRSAVAEQGRIDTHCHFCNTHYVFSAADVEELIQRPDAPSPTLH</sequence>
<dbReference type="AlphaFoldDB" id="A0A172YI85"/>
<protein>
    <recommendedName>
        <fullName evidence="6">33 kDa chaperonin</fullName>
    </recommendedName>
    <alternativeName>
        <fullName evidence="6">Heat shock protein 33 homolog</fullName>
        <shortName evidence="6">HSP33</shortName>
    </alternativeName>
</protein>
<dbReference type="SUPFAM" id="SSF64397">
    <property type="entry name" value="Hsp33 domain"/>
    <property type="match status" value="1"/>
</dbReference>
<dbReference type="Gene3D" id="1.10.287.480">
    <property type="entry name" value="helix hairpin bin"/>
    <property type="match status" value="1"/>
</dbReference>
<dbReference type="Pfam" id="PF01430">
    <property type="entry name" value="HSP33"/>
    <property type="match status" value="1"/>
</dbReference>
<reference evidence="7 8" key="1">
    <citation type="submission" date="2016-04" db="EMBL/GenBank/DDBJ databases">
        <title>Complete Genome Sequence of Halotalea alkalilenta IHB B 13600.</title>
        <authorList>
            <person name="Swarnkar M.K."/>
            <person name="Sharma A."/>
            <person name="Kaushal K."/>
            <person name="Soni R."/>
            <person name="Rana S."/>
            <person name="Singh A.K."/>
            <person name="Gulati A."/>
        </authorList>
    </citation>
    <scope>NUCLEOTIDE SEQUENCE [LARGE SCALE GENOMIC DNA]</scope>
    <source>
        <strain evidence="7 8">IHB B 13600</strain>
    </source>
</reference>
<evidence type="ECO:0000256" key="2">
    <source>
        <dbReference type="ARBA" id="ARBA00022833"/>
    </source>
</evidence>
<evidence type="ECO:0000313" key="7">
    <source>
        <dbReference type="EMBL" id="ANF58903.1"/>
    </source>
</evidence>
<dbReference type="SUPFAM" id="SSF118352">
    <property type="entry name" value="HSP33 redox switch-like"/>
    <property type="match status" value="1"/>
</dbReference>
<feature type="disulfide bond" description="Redox-active" evidence="6">
    <location>
        <begin position="271"/>
        <end position="274"/>
    </location>
</feature>
<keyword evidence="2 6" id="KW-0862">Zinc</keyword>
<dbReference type="PANTHER" id="PTHR30111:SF1">
    <property type="entry name" value="33 KDA CHAPERONIN"/>
    <property type="match status" value="1"/>
</dbReference>
<keyword evidence="3 6" id="KW-1015">Disulfide bond</keyword>
<dbReference type="InterPro" id="IPR023212">
    <property type="entry name" value="Hsp33_helix_hairpin_bin_dom_sf"/>
</dbReference>
<evidence type="ECO:0000256" key="5">
    <source>
        <dbReference type="ARBA" id="ARBA00023284"/>
    </source>
</evidence>
<dbReference type="Gene3D" id="3.55.30.10">
    <property type="entry name" value="Hsp33 domain"/>
    <property type="match status" value="1"/>
</dbReference>
<dbReference type="HAMAP" id="MF_00117">
    <property type="entry name" value="HslO"/>
    <property type="match status" value="1"/>
</dbReference>